<name>A0A813IXU0_POLGL</name>
<dbReference type="Proteomes" id="UP000626109">
    <property type="component" value="Unassembled WGS sequence"/>
</dbReference>
<organism evidence="2 3">
    <name type="scientific">Polarella glacialis</name>
    <name type="common">Dinoflagellate</name>
    <dbReference type="NCBI Taxonomy" id="89957"/>
    <lineage>
        <taxon>Eukaryota</taxon>
        <taxon>Sar</taxon>
        <taxon>Alveolata</taxon>
        <taxon>Dinophyceae</taxon>
        <taxon>Suessiales</taxon>
        <taxon>Suessiaceae</taxon>
        <taxon>Polarella</taxon>
    </lineage>
</organism>
<dbReference type="AlphaFoldDB" id="A0A813IXU0"/>
<dbReference type="InterPro" id="IPR007498">
    <property type="entry name" value="PqiA-like"/>
</dbReference>
<feature type="transmembrane region" description="Helical" evidence="1">
    <location>
        <begin position="27"/>
        <end position="55"/>
    </location>
</feature>
<feature type="non-terminal residue" evidence="2">
    <location>
        <position position="193"/>
    </location>
</feature>
<evidence type="ECO:0000256" key="1">
    <source>
        <dbReference type="SAM" id="Phobius"/>
    </source>
</evidence>
<keyword evidence="1" id="KW-1133">Transmembrane helix</keyword>
<accession>A0A813IXU0</accession>
<feature type="transmembrane region" description="Helical" evidence="1">
    <location>
        <begin position="153"/>
        <end position="183"/>
    </location>
</feature>
<sequence>DGIKVPIMSLTESTVSFVGELSNSGSWAGAAFIVLYAMVIPAVKIVLLILGEVWYDSGKAWKVRSSRRCILTLHSISKWASPDMFAYVLLLCLFRKMHHPPDLISEGRLSMGFTCFSIFCVGSTIGTLGVHPPTEPWDESIRGPRPNEAKPPYLARVCGGWLLTATVTFFFAAFIALLIVGVVRPVMSLRLDL</sequence>
<evidence type="ECO:0000313" key="2">
    <source>
        <dbReference type="EMBL" id="CAE8658053.1"/>
    </source>
</evidence>
<dbReference type="EMBL" id="CAJNNW010015708">
    <property type="protein sequence ID" value="CAE8658053.1"/>
    <property type="molecule type" value="Genomic_DNA"/>
</dbReference>
<proteinExistence type="predicted"/>
<feature type="transmembrane region" description="Helical" evidence="1">
    <location>
        <begin position="109"/>
        <end position="132"/>
    </location>
</feature>
<comment type="caution">
    <text evidence="2">The sequence shown here is derived from an EMBL/GenBank/DDBJ whole genome shotgun (WGS) entry which is preliminary data.</text>
</comment>
<feature type="non-terminal residue" evidence="2">
    <location>
        <position position="1"/>
    </location>
</feature>
<keyword evidence="1" id="KW-0812">Transmembrane</keyword>
<keyword evidence="1" id="KW-0472">Membrane</keyword>
<evidence type="ECO:0000313" key="3">
    <source>
        <dbReference type="Proteomes" id="UP000626109"/>
    </source>
</evidence>
<dbReference type="Pfam" id="PF04403">
    <property type="entry name" value="PqiA"/>
    <property type="match status" value="1"/>
</dbReference>
<reference evidence="2" key="1">
    <citation type="submission" date="2021-02" db="EMBL/GenBank/DDBJ databases">
        <authorList>
            <person name="Dougan E. K."/>
            <person name="Rhodes N."/>
            <person name="Thang M."/>
            <person name="Chan C."/>
        </authorList>
    </citation>
    <scope>NUCLEOTIDE SEQUENCE</scope>
</reference>
<protein>
    <submittedName>
        <fullName evidence="2">Uncharacterized protein</fullName>
    </submittedName>
</protein>
<gene>
    <name evidence="2" type="ORF">PGLA2088_LOCUS13227</name>
</gene>